<evidence type="ECO:0000256" key="1">
    <source>
        <dbReference type="ARBA" id="ARBA00006817"/>
    </source>
</evidence>
<dbReference type="AlphaFoldDB" id="A0ABD5TSL6"/>
<evidence type="ECO:0000313" key="4">
    <source>
        <dbReference type="Proteomes" id="UP001596408"/>
    </source>
</evidence>
<feature type="domain" description="Activator of Hsp90 ATPase homologue 1/2-like C-terminal" evidence="2">
    <location>
        <begin position="25"/>
        <end position="154"/>
    </location>
</feature>
<reference evidence="3 4" key="1">
    <citation type="journal article" date="2019" name="Int. J. Syst. Evol. Microbiol.">
        <title>The Global Catalogue of Microorganisms (GCM) 10K type strain sequencing project: providing services to taxonomists for standard genome sequencing and annotation.</title>
        <authorList>
            <consortium name="The Broad Institute Genomics Platform"/>
            <consortium name="The Broad Institute Genome Sequencing Center for Infectious Disease"/>
            <person name="Wu L."/>
            <person name="Ma J."/>
        </authorList>
    </citation>
    <scope>NUCLEOTIDE SEQUENCE [LARGE SCALE GENOMIC DNA]</scope>
    <source>
        <strain evidence="3 4">YIM 94188</strain>
    </source>
</reference>
<evidence type="ECO:0000313" key="3">
    <source>
        <dbReference type="EMBL" id="MFC6823509.1"/>
    </source>
</evidence>
<proteinExistence type="inferred from homology"/>
<dbReference type="RefSeq" id="WP_379691942.1">
    <property type="nucleotide sequence ID" value="NZ_JBHSXH010000004.1"/>
</dbReference>
<accession>A0ABD5TSL6</accession>
<dbReference type="EMBL" id="JBHSXH010000004">
    <property type="protein sequence ID" value="MFC6823509.1"/>
    <property type="molecule type" value="Genomic_DNA"/>
</dbReference>
<name>A0ABD5TSL6_9EURY</name>
<gene>
    <name evidence="3" type="ORF">ACFQEV_00595</name>
</gene>
<comment type="caution">
    <text evidence="3">The sequence shown here is derived from an EMBL/GenBank/DDBJ whole genome shotgun (WGS) entry which is preliminary data.</text>
</comment>
<evidence type="ECO:0000259" key="2">
    <source>
        <dbReference type="Pfam" id="PF08327"/>
    </source>
</evidence>
<comment type="similarity">
    <text evidence="1">Belongs to the AHA1 family.</text>
</comment>
<keyword evidence="4" id="KW-1185">Reference proteome</keyword>
<sequence>MTEETPNVREVSEREFVVERTIRSTPERIFEAYTEPEFIAQWWAHPGQSMHVDEMNVRPGGEWRFVHILDDGEEMVMHGEYREVDPVTRLSYTYNVGEGTDEEILAIVDLEAVEAGTDITLTFRCASEEQREDMLSSGAAQGAKAAWKRLEDALGAEA</sequence>
<dbReference type="Proteomes" id="UP001596408">
    <property type="component" value="Unassembled WGS sequence"/>
</dbReference>
<dbReference type="InterPro" id="IPR023393">
    <property type="entry name" value="START-like_dom_sf"/>
</dbReference>
<dbReference type="SUPFAM" id="SSF55961">
    <property type="entry name" value="Bet v1-like"/>
    <property type="match status" value="1"/>
</dbReference>
<dbReference type="Pfam" id="PF08327">
    <property type="entry name" value="AHSA1"/>
    <property type="match status" value="1"/>
</dbReference>
<organism evidence="3 4">
    <name type="scientific">Halopelagius fulvigenes</name>
    <dbReference type="NCBI Taxonomy" id="1198324"/>
    <lineage>
        <taxon>Archaea</taxon>
        <taxon>Methanobacteriati</taxon>
        <taxon>Methanobacteriota</taxon>
        <taxon>Stenosarchaea group</taxon>
        <taxon>Halobacteria</taxon>
        <taxon>Halobacteriales</taxon>
        <taxon>Haloferacaceae</taxon>
    </lineage>
</organism>
<dbReference type="InterPro" id="IPR013538">
    <property type="entry name" value="ASHA1/2-like_C"/>
</dbReference>
<dbReference type="Gene3D" id="3.30.530.20">
    <property type="match status" value="1"/>
</dbReference>
<protein>
    <submittedName>
        <fullName evidence="3">SRPBCC domain-containing protein</fullName>
    </submittedName>
</protein>